<keyword evidence="5 17" id="KW-0548">Nucleotidyltransferase</keyword>
<feature type="domain" description="5'-3' exonuclease" evidence="20">
    <location>
        <begin position="30"/>
        <end position="292"/>
    </location>
</feature>
<dbReference type="InterPro" id="IPR020045">
    <property type="entry name" value="DNA_polI_H3TH"/>
</dbReference>
<dbReference type="Gene3D" id="1.20.1060.10">
    <property type="entry name" value="Taq DNA Polymerase, Chain T, domain 4"/>
    <property type="match status" value="1"/>
</dbReference>
<dbReference type="SUPFAM" id="SSF53098">
    <property type="entry name" value="Ribonuclease H-like"/>
    <property type="match status" value="1"/>
</dbReference>
<keyword evidence="13 17" id="KW-0234">DNA repair</keyword>
<evidence type="ECO:0000313" key="23">
    <source>
        <dbReference type="Proteomes" id="UP000282551"/>
    </source>
</evidence>
<dbReference type="GO" id="GO:0006302">
    <property type="term" value="P:double-strand break repair"/>
    <property type="evidence" value="ECO:0007669"/>
    <property type="project" value="TreeGrafter"/>
</dbReference>
<evidence type="ECO:0000259" key="21">
    <source>
        <dbReference type="SMART" id="SM00482"/>
    </source>
</evidence>
<evidence type="ECO:0000259" key="19">
    <source>
        <dbReference type="SMART" id="SM00474"/>
    </source>
</evidence>
<feature type="domain" description="3'-5' exonuclease" evidence="19">
    <location>
        <begin position="333"/>
        <end position="510"/>
    </location>
</feature>
<dbReference type="InterPro" id="IPR043502">
    <property type="entry name" value="DNA/RNA_pol_sf"/>
</dbReference>
<keyword evidence="7" id="KW-0540">Nuclease</keyword>
<sequence>MPTRLSPLVPRVRTVSPAATDTASETASTTKSTLMLLDGNSLAFRAFYALPAENFKTRGGLTTNAVYGFTAMLINLLRDEGPTHIAAAFDVSRQTFRKDKYPEYKEGRAATPDEFRGQIDITKEVLAALGITVLAEPGFEADDIIATLATQAESEGYRVLVVTGDRDSLQLVSDDVTVLYPRKGVSELTRFTPEAVVEKYGLTPQQYPDFAALRGDPSDNLPGIPGVGEKTATKWINEYGSLQSLVDNADAVKGKVGDSLRANLASVILNRELTDLVKDVPLPQTPDTLRMQPWDRDLIHRLFDDLEFRVLRDRLFDTLASADPEVDEGFDVRGGLLAPGTVAAWLADHVNDGQRAGLAVVGTHLAFDADATALAIAAADGEGAYLDTATLTPEDDAALGAWLADADAPKALHEAKWAMHDLEGRGWTLAGVTSDTALAAYLVRPGQRSFALDDLSLRYLRRELRADTPEQQQLSLLDDSDGVDDQAVQTLILRARAVVDLAAALDEELARIESAALLTDMELPVQSVLAGLETRGIAIDLDRLTALQSKFGDQIRDAAEAAYAVIGKQINLGSPKQLQVVLFDELEMPKTKRTKTGYTTDADALQSLFDKTGHPFLQHLLAHRDVTRLKVTVDGLLNAVASDGRIHTTFNQTIAATGRLSSTEPNLQNIPIRTEAGREIRDAFVVGEGYGELMTADYSQIEMRIMAHLSRDEGLIEAFNTGEDLHSFVASRAFGVEIDEVTAELRRRVKAMSYGLAYGLSAYGLASQLKISTEEAKGQMDQYFARFGGVRDYLQSVVDQARKDGYTSTVLGRRRYLPELDSSNRQVRESAERAALNAPIQGSAADIIKVAMIEVDKAFTEQKLKSRMLLQVHDELLFEVAEGEREQVDALVREKMGGAYPLDVPLEVSVGYGRSWDAAAH</sequence>
<evidence type="ECO:0000313" key="22">
    <source>
        <dbReference type="EMBL" id="VEG47755.1"/>
    </source>
</evidence>
<name>A0A3S4VHJ2_MYCCI</name>
<dbReference type="SMART" id="SM00475">
    <property type="entry name" value="53EXOc"/>
    <property type="match status" value="1"/>
</dbReference>
<dbReference type="InterPro" id="IPR036279">
    <property type="entry name" value="5-3_exonuclease_C_sf"/>
</dbReference>
<evidence type="ECO:0000259" key="20">
    <source>
        <dbReference type="SMART" id="SM00475"/>
    </source>
</evidence>
<dbReference type="GO" id="GO:0006261">
    <property type="term" value="P:DNA-templated DNA replication"/>
    <property type="evidence" value="ECO:0007669"/>
    <property type="project" value="UniProtKB-UniRule"/>
</dbReference>
<organism evidence="22 23">
    <name type="scientific">Mycolicibacterium chitae</name>
    <name type="common">Mycobacterium chitae</name>
    <dbReference type="NCBI Taxonomy" id="1792"/>
    <lineage>
        <taxon>Bacteria</taxon>
        <taxon>Bacillati</taxon>
        <taxon>Actinomycetota</taxon>
        <taxon>Actinomycetes</taxon>
        <taxon>Mycobacteriales</taxon>
        <taxon>Mycobacteriaceae</taxon>
        <taxon>Mycolicibacterium</taxon>
    </lineage>
</organism>
<evidence type="ECO:0000256" key="12">
    <source>
        <dbReference type="ARBA" id="ARBA00023125"/>
    </source>
</evidence>
<dbReference type="InterPro" id="IPR001098">
    <property type="entry name" value="DNA-dir_DNA_pol_A_palm_dom"/>
</dbReference>
<dbReference type="Pfam" id="PF01367">
    <property type="entry name" value="5_3_exonuc"/>
    <property type="match status" value="1"/>
</dbReference>
<dbReference type="CDD" id="cd09898">
    <property type="entry name" value="H3TH_53EXO"/>
    <property type="match status" value="1"/>
</dbReference>
<feature type="domain" description="DNA-directed DNA polymerase family A palm" evidence="21">
    <location>
        <begin position="677"/>
        <end position="884"/>
    </location>
</feature>
<evidence type="ECO:0000256" key="9">
    <source>
        <dbReference type="ARBA" id="ARBA00022801"/>
    </source>
</evidence>
<dbReference type="Pfam" id="PF02739">
    <property type="entry name" value="5_3_exonuc_N"/>
    <property type="match status" value="1"/>
</dbReference>
<evidence type="ECO:0000256" key="10">
    <source>
        <dbReference type="ARBA" id="ARBA00022839"/>
    </source>
</evidence>
<dbReference type="GO" id="GO:0008409">
    <property type="term" value="F:5'-3' exonuclease activity"/>
    <property type="evidence" value="ECO:0007669"/>
    <property type="project" value="InterPro"/>
</dbReference>
<dbReference type="CDD" id="cd08637">
    <property type="entry name" value="DNA_pol_A_pol_I_C"/>
    <property type="match status" value="1"/>
</dbReference>
<dbReference type="InterPro" id="IPR002298">
    <property type="entry name" value="DNA_polymerase_A"/>
</dbReference>
<evidence type="ECO:0000256" key="8">
    <source>
        <dbReference type="ARBA" id="ARBA00022763"/>
    </source>
</evidence>
<dbReference type="Gene3D" id="3.30.70.370">
    <property type="match status" value="1"/>
</dbReference>
<dbReference type="FunFam" id="1.20.1060.10:FF:000001">
    <property type="entry name" value="DNA polymerase I"/>
    <property type="match status" value="1"/>
</dbReference>
<dbReference type="SMART" id="SM00279">
    <property type="entry name" value="HhH2"/>
    <property type="match status" value="1"/>
</dbReference>
<dbReference type="NCBIfam" id="NF004397">
    <property type="entry name" value="PRK05755.1"/>
    <property type="match status" value="1"/>
</dbReference>
<dbReference type="FunFam" id="3.40.50.1010:FF:000001">
    <property type="entry name" value="DNA polymerase I"/>
    <property type="match status" value="1"/>
</dbReference>
<dbReference type="Gene3D" id="3.30.420.10">
    <property type="entry name" value="Ribonuclease H-like superfamily/Ribonuclease H"/>
    <property type="match status" value="1"/>
</dbReference>
<evidence type="ECO:0000256" key="7">
    <source>
        <dbReference type="ARBA" id="ARBA00022722"/>
    </source>
</evidence>
<keyword evidence="4 17" id="KW-0808">Transferase</keyword>
<dbReference type="EMBL" id="LR134355">
    <property type="protein sequence ID" value="VEG47755.1"/>
    <property type="molecule type" value="Genomic_DNA"/>
</dbReference>
<feature type="compositionally biased region" description="Low complexity" evidence="18">
    <location>
        <begin position="16"/>
        <end position="26"/>
    </location>
</feature>
<evidence type="ECO:0000256" key="5">
    <source>
        <dbReference type="ARBA" id="ARBA00022695"/>
    </source>
</evidence>
<dbReference type="InterPro" id="IPR036397">
    <property type="entry name" value="RNaseH_sf"/>
</dbReference>
<dbReference type="FunFam" id="1.10.150.20:FF:000003">
    <property type="entry name" value="DNA polymerase I"/>
    <property type="match status" value="1"/>
</dbReference>
<dbReference type="CDD" id="cd09859">
    <property type="entry name" value="PIN_53EXO"/>
    <property type="match status" value="1"/>
</dbReference>
<proteinExistence type="inferred from homology"/>
<dbReference type="InterPro" id="IPR002421">
    <property type="entry name" value="5-3_exonuclease"/>
</dbReference>
<dbReference type="SUPFAM" id="SSF88723">
    <property type="entry name" value="PIN domain-like"/>
    <property type="match status" value="1"/>
</dbReference>
<keyword evidence="23" id="KW-1185">Reference proteome</keyword>
<evidence type="ECO:0000256" key="6">
    <source>
        <dbReference type="ARBA" id="ARBA00022705"/>
    </source>
</evidence>
<keyword evidence="10" id="KW-0269">Exonuclease</keyword>
<dbReference type="GO" id="GO:0003887">
    <property type="term" value="F:DNA-directed DNA polymerase activity"/>
    <property type="evidence" value="ECO:0007669"/>
    <property type="project" value="UniProtKB-UniRule"/>
</dbReference>
<dbReference type="InterPro" id="IPR012337">
    <property type="entry name" value="RNaseH-like_sf"/>
</dbReference>
<dbReference type="SMART" id="SM00482">
    <property type="entry name" value="POLAc"/>
    <property type="match status" value="1"/>
</dbReference>
<reference evidence="22 23" key="1">
    <citation type="submission" date="2018-12" db="EMBL/GenBank/DDBJ databases">
        <authorList>
            <consortium name="Pathogen Informatics"/>
        </authorList>
    </citation>
    <scope>NUCLEOTIDE SEQUENCE [LARGE SCALE GENOMIC DNA]</scope>
    <source>
        <strain evidence="22 23">NCTC10485</strain>
    </source>
</reference>
<keyword evidence="9" id="KW-0378">Hydrolase</keyword>
<evidence type="ECO:0000256" key="4">
    <source>
        <dbReference type="ARBA" id="ARBA00022679"/>
    </source>
</evidence>
<dbReference type="GO" id="GO:0008408">
    <property type="term" value="F:3'-5' exonuclease activity"/>
    <property type="evidence" value="ECO:0007669"/>
    <property type="project" value="InterPro"/>
</dbReference>
<keyword evidence="12 17" id="KW-0238">DNA-binding</keyword>
<comment type="similarity">
    <text evidence="1 17">Belongs to the DNA polymerase type-A family.</text>
</comment>
<dbReference type="InterPro" id="IPR002562">
    <property type="entry name" value="3'-5'_exonuclease_dom"/>
</dbReference>
<keyword evidence="6 17" id="KW-0235">DNA replication</keyword>
<dbReference type="SUPFAM" id="SSF56672">
    <property type="entry name" value="DNA/RNA polymerases"/>
    <property type="match status" value="1"/>
</dbReference>
<dbReference type="InterPro" id="IPR020046">
    <property type="entry name" value="5-3_exonucl_a-hlix_arch_N"/>
</dbReference>
<accession>A0A3S4VHJ2</accession>
<dbReference type="PROSITE" id="PS00447">
    <property type="entry name" value="DNA_POLYMERASE_A"/>
    <property type="match status" value="1"/>
</dbReference>
<dbReference type="PANTHER" id="PTHR10133:SF27">
    <property type="entry name" value="DNA POLYMERASE NU"/>
    <property type="match status" value="1"/>
</dbReference>
<evidence type="ECO:0000256" key="16">
    <source>
        <dbReference type="NCBIfam" id="TIGR00593"/>
    </source>
</evidence>
<evidence type="ECO:0000256" key="18">
    <source>
        <dbReference type="SAM" id="MobiDB-lite"/>
    </source>
</evidence>
<evidence type="ECO:0000256" key="1">
    <source>
        <dbReference type="ARBA" id="ARBA00007705"/>
    </source>
</evidence>
<dbReference type="SMART" id="SM00474">
    <property type="entry name" value="35EXOc"/>
    <property type="match status" value="1"/>
</dbReference>
<evidence type="ECO:0000256" key="3">
    <source>
        <dbReference type="ARBA" id="ARBA00020311"/>
    </source>
</evidence>
<dbReference type="Gene3D" id="1.10.150.20">
    <property type="entry name" value="5' to 3' exonuclease, C-terminal subdomain"/>
    <property type="match status" value="2"/>
</dbReference>
<dbReference type="InterPro" id="IPR029060">
    <property type="entry name" value="PIN-like_dom_sf"/>
</dbReference>
<keyword evidence="11 17" id="KW-0239">DNA-directed DNA polymerase</keyword>
<dbReference type="Proteomes" id="UP000282551">
    <property type="component" value="Chromosome"/>
</dbReference>
<dbReference type="InterPro" id="IPR019760">
    <property type="entry name" value="DNA-dir_DNA_pol_A_CS"/>
</dbReference>
<dbReference type="PRINTS" id="PR00868">
    <property type="entry name" value="DNAPOLI"/>
</dbReference>
<dbReference type="NCBIfam" id="TIGR00593">
    <property type="entry name" value="pola"/>
    <property type="match status" value="1"/>
</dbReference>
<evidence type="ECO:0000256" key="17">
    <source>
        <dbReference type="RuleBase" id="RU004460"/>
    </source>
</evidence>
<dbReference type="GO" id="GO:0003677">
    <property type="term" value="F:DNA binding"/>
    <property type="evidence" value="ECO:0007669"/>
    <property type="project" value="UniProtKB-UniRule"/>
</dbReference>
<evidence type="ECO:0000256" key="14">
    <source>
        <dbReference type="ARBA" id="ARBA00049244"/>
    </source>
</evidence>
<protein>
    <recommendedName>
        <fullName evidence="3 16">DNA polymerase I</fullName>
        <ecNumber evidence="2 16">2.7.7.7</ecNumber>
    </recommendedName>
</protein>
<dbReference type="AlphaFoldDB" id="A0A3S4VHJ2"/>
<dbReference type="Pfam" id="PF22619">
    <property type="entry name" value="DNA_polI_exo1"/>
    <property type="match status" value="1"/>
</dbReference>
<dbReference type="InterPro" id="IPR018320">
    <property type="entry name" value="DNA_polymerase_1"/>
</dbReference>
<evidence type="ECO:0000256" key="15">
    <source>
        <dbReference type="ARBA" id="ARBA00053603"/>
    </source>
</evidence>
<evidence type="ECO:0000256" key="2">
    <source>
        <dbReference type="ARBA" id="ARBA00012417"/>
    </source>
</evidence>
<keyword evidence="8 17" id="KW-0227">DNA damage</keyword>
<dbReference type="InterPro" id="IPR054690">
    <property type="entry name" value="DNA_polI_exonuclease"/>
</dbReference>
<dbReference type="Gene3D" id="3.40.50.1010">
    <property type="entry name" value="5'-nuclease"/>
    <property type="match status" value="1"/>
</dbReference>
<evidence type="ECO:0000256" key="11">
    <source>
        <dbReference type="ARBA" id="ARBA00022932"/>
    </source>
</evidence>
<dbReference type="Pfam" id="PF00476">
    <property type="entry name" value="DNA_pol_A"/>
    <property type="match status" value="1"/>
</dbReference>
<gene>
    <name evidence="22" type="primary">polA_1</name>
    <name evidence="17" type="synonym">polA</name>
    <name evidence="22" type="ORF">NCTC10485_02042</name>
</gene>
<comment type="function">
    <text evidence="15">In addition to polymerase activity, this DNA polymerase exhibits 3'-5' and 5'-3' exonuclease activity.</text>
</comment>
<dbReference type="PANTHER" id="PTHR10133">
    <property type="entry name" value="DNA POLYMERASE I"/>
    <property type="match status" value="1"/>
</dbReference>
<dbReference type="EC" id="2.7.7.7" evidence="2 16"/>
<dbReference type="FunFam" id="1.10.150.20:FF:000002">
    <property type="entry name" value="DNA polymerase I"/>
    <property type="match status" value="1"/>
</dbReference>
<comment type="catalytic activity">
    <reaction evidence="14 17">
        <text>DNA(n) + a 2'-deoxyribonucleoside 5'-triphosphate = DNA(n+1) + diphosphate</text>
        <dbReference type="Rhea" id="RHEA:22508"/>
        <dbReference type="Rhea" id="RHEA-COMP:17339"/>
        <dbReference type="Rhea" id="RHEA-COMP:17340"/>
        <dbReference type="ChEBI" id="CHEBI:33019"/>
        <dbReference type="ChEBI" id="CHEBI:61560"/>
        <dbReference type="ChEBI" id="CHEBI:173112"/>
        <dbReference type="EC" id="2.7.7.7"/>
    </reaction>
</comment>
<dbReference type="SUPFAM" id="SSF47807">
    <property type="entry name" value="5' to 3' exonuclease, C-terminal subdomain"/>
    <property type="match status" value="1"/>
</dbReference>
<evidence type="ECO:0000256" key="13">
    <source>
        <dbReference type="ARBA" id="ARBA00023204"/>
    </source>
</evidence>
<dbReference type="InterPro" id="IPR008918">
    <property type="entry name" value="HhH2"/>
</dbReference>
<dbReference type="CDD" id="cd06140">
    <property type="entry name" value="DNA_polA_I_Bacillus_like_exo"/>
    <property type="match status" value="1"/>
</dbReference>
<feature type="region of interest" description="Disordered" evidence="18">
    <location>
        <begin position="1"/>
        <end position="26"/>
    </location>
</feature>